<name>A0A9W5W6C7_9BACL</name>
<feature type="transmembrane region" description="Helical" evidence="1">
    <location>
        <begin position="20"/>
        <end position="38"/>
    </location>
</feature>
<keyword evidence="1" id="KW-0472">Membrane</keyword>
<feature type="transmembrane region" description="Helical" evidence="1">
    <location>
        <begin position="182"/>
        <end position="205"/>
    </location>
</feature>
<keyword evidence="1" id="KW-1133">Transmembrane helix</keyword>
<accession>A0A9W5W6C7</accession>
<sequence length="324" mass="33704">ARLKRDGSLSAADAQRLMALCHMPSPVLMLIVIGAGFLNRPALGAAIAAAVWLSGLLLGMVTARLTPENRLAATAVHNRDTRGAGARAEAAQSRAHSLPFRILSAMDQARQRDGRSLGKAMGDAVATGVQRLMAVGGFMIAGSVLIRLLELALPDALRPLAYAGIYEAHLGAFAAARALQPYGVTLTASALAALLSWSGWSALLGAQSAASAAGLKLGPFLTARLLHAALAFVVALPLTKSIVSGFERIVPAWSGGFFPSLPVFRQTENGAIQADGLRFLWTVVPVTFALMLASLAAAALLSLALSRKRPSRGTEACRLRTPSG</sequence>
<dbReference type="Proteomes" id="UP000053750">
    <property type="component" value="Unassembled WGS sequence"/>
</dbReference>
<organism evidence="2 3">
    <name type="scientific">Paenibacillus darwinianus</name>
    <dbReference type="NCBI Taxonomy" id="1380763"/>
    <lineage>
        <taxon>Bacteria</taxon>
        <taxon>Bacillati</taxon>
        <taxon>Bacillota</taxon>
        <taxon>Bacilli</taxon>
        <taxon>Bacillales</taxon>
        <taxon>Paenibacillaceae</taxon>
        <taxon>Paenibacillus</taxon>
    </lineage>
</organism>
<keyword evidence="1" id="KW-0812">Transmembrane</keyword>
<feature type="non-terminal residue" evidence="2">
    <location>
        <position position="1"/>
    </location>
</feature>
<feature type="transmembrane region" description="Helical" evidence="1">
    <location>
        <begin position="217"/>
        <end position="238"/>
    </location>
</feature>
<feature type="transmembrane region" description="Helical" evidence="1">
    <location>
        <begin position="279"/>
        <end position="305"/>
    </location>
</feature>
<dbReference type="AlphaFoldDB" id="A0A9W5W6C7"/>
<gene>
    <name evidence="2" type="ORF">BG53_09140</name>
</gene>
<dbReference type="EMBL" id="JFHU01000236">
    <property type="protein sequence ID" value="EXX85232.1"/>
    <property type="molecule type" value="Genomic_DNA"/>
</dbReference>
<evidence type="ECO:0000256" key="1">
    <source>
        <dbReference type="SAM" id="Phobius"/>
    </source>
</evidence>
<feature type="transmembrane region" description="Helical" evidence="1">
    <location>
        <begin position="129"/>
        <end position="149"/>
    </location>
</feature>
<comment type="caution">
    <text evidence="2">The sequence shown here is derived from an EMBL/GenBank/DDBJ whole genome shotgun (WGS) entry which is preliminary data.</text>
</comment>
<feature type="transmembrane region" description="Helical" evidence="1">
    <location>
        <begin position="44"/>
        <end position="63"/>
    </location>
</feature>
<protein>
    <submittedName>
        <fullName evidence="2">Uncharacterized protein</fullName>
    </submittedName>
</protein>
<reference evidence="2 3" key="1">
    <citation type="submission" date="2014-02" db="EMBL/GenBank/DDBJ databases">
        <title>Genome sequence of Paenibacillus darwinianus reveals adaptive mechanisms for survival in Antarctic soils.</title>
        <authorList>
            <person name="Dsouza M."/>
            <person name="Taylor M.W."/>
            <person name="Turner S.J."/>
            <person name="Aislabie J."/>
        </authorList>
    </citation>
    <scope>NUCLEOTIDE SEQUENCE [LARGE SCALE GENOMIC DNA]</scope>
    <source>
        <strain evidence="2 3">CE1</strain>
    </source>
</reference>
<evidence type="ECO:0000313" key="3">
    <source>
        <dbReference type="Proteomes" id="UP000053750"/>
    </source>
</evidence>
<keyword evidence="3" id="KW-1185">Reference proteome</keyword>
<evidence type="ECO:0000313" key="2">
    <source>
        <dbReference type="EMBL" id="EXX85232.1"/>
    </source>
</evidence>
<proteinExistence type="predicted"/>